<proteinExistence type="inferred from homology"/>
<dbReference type="PANTHER" id="PTHR43152:SF3">
    <property type="entry name" value="UVRABC SYSTEM PROTEIN A"/>
    <property type="match status" value="1"/>
</dbReference>
<dbReference type="PROSITE" id="PS00211">
    <property type="entry name" value="ABC_TRANSPORTER_1"/>
    <property type="match status" value="1"/>
</dbReference>
<dbReference type="CDD" id="cd03270">
    <property type="entry name" value="ABC_UvrA_I"/>
    <property type="match status" value="1"/>
</dbReference>
<keyword evidence="5" id="KW-0547">Nucleotide-binding</keyword>
<evidence type="ECO:0000256" key="1">
    <source>
        <dbReference type="ARBA" id="ARBA00004496"/>
    </source>
</evidence>
<dbReference type="Gene3D" id="1.10.8.280">
    <property type="entry name" value="ABC transporter ATPase domain-like"/>
    <property type="match status" value="1"/>
</dbReference>
<dbReference type="PROSITE" id="PS50893">
    <property type="entry name" value="ABC_TRANSPORTER_2"/>
    <property type="match status" value="1"/>
</dbReference>
<dbReference type="OrthoDB" id="9809851at2"/>
<dbReference type="PANTHER" id="PTHR43152">
    <property type="entry name" value="UVRABC SYSTEM PROTEIN A"/>
    <property type="match status" value="1"/>
</dbReference>
<keyword evidence="8" id="KW-0863">Zinc-finger</keyword>
<dbReference type="GO" id="GO:0016887">
    <property type="term" value="F:ATP hydrolysis activity"/>
    <property type="evidence" value="ECO:0007669"/>
    <property type="project" value="InterPro"/>
</dbReference>
<dbReference type="InterPro" id="IPR003439">
    <property type="entry name" value="ABC_transporter-like_ATP-bd"/>
</dbReference>
<comment type="similarity">
    <text evidence="14">Belongs to the ABC transporter superfamily. UvrA family.</text>
</comment>
<dbReference type="GO" id="GO:0004518">
    <property type="term" value="F:nuclease activity"/>
    <property type="evidence" value="ECO:0007669"/>
    <property type="project" value="UniProtKB-KW"/>
</dbReference>
<evidence type="ECO:0000256" key="12">
    <source>
        <dbReference type="ARBA" id="ARBA00023125"/>
    </source>
</evidence>
<accession>A0A1T3P6V2</accession>
<keyword evidence="4" id="KW-0677">Repeat</keyword>
<evidence type="ECO:0000256" key="15">
    <source>
        <dbReference type="ARBA" id="ARBA00039316"/>
    </source>
</evidence>
<gene>
    <name evidence="18" type="ORF">B4N89_29975</name>
</gene>
<evidence type="ECO:0000256" key="4">
    <source>
        <dbReference type="ARBA" id="ARBA00022737"/>
    </source>
</evidence>
<dbReference type="Proteomes" id="UP000190037">
    <property type="component" value="Unassembled WGS sequence"/>
</dbReference>
<dbReference type="InterPro" id="IPR003593">
    <property type="entry name" value="AAA+_ATPase"/>
</dbReference>
<evidence type="ECO:0000256" key="7">
    <source>
        <dbReference type="ARBA" id="ARBA00022769"/>
    </source>
</evidence>
<dbReference type="Pfam" id="PF00005">
    <property type="entry name" value="ABC_tran"/>
    <property type="match status" value="1"/>
</dbReference>
<dbReference type="Pfam" id="PF17755">
    <property type="entry name" value="UvrA_DNA-bind"/>
    <property type="match status" value="1"/>
</dbReference>
<dbReference type="Gene3D" id="1.20.1580.10">
    <property type="entry name" value="ABC transporter ATPase like domain"/>
    <property type="match status" value="2"/>
</dbReference>
<dbReference type="SUPFAM" id="SSF52540">
    <property type="entry name" value="P-loop containing nucleoside triphosphate hydrolases"/>
    <property type="match status" value="2"/>
</dbReference>
<dbReference type="AlphaFoldDB" id="A0A1T3P6V2"/>
<dbReference type="Gene3D" id="3.40.50.300">
    <property type="entry name" value="P-loop containing nucleotide triphosphate hydrolases"/>
    <property type="match status" value="3"/>
</dbReference>
<reference evidence="18 19" key="1">
    <citation type="submission" date="2017-03" db="EMBL/GenBank/DDBJ databases">
        <title>Draft genome sequence of Streptomyces scabrisporus NF3, endophyte isolated from Amphipterygium adstringens.</title>
        <authorList>
            <person name="Vazquez M."/>
            <person name="Ceapa C.D."/>
            <person name="Rodriguez Luna D."/>
            <person name="Sanchez Esquivel S."/>
        </authorList>
    </citation>
    <scope>NUCLEOTIDE SEQUENCE [LARGE SCALE GENOMIC DNA]</scope>
    <source>
        <strain evidence="18 19">NF3</strain>
    </source>
</reference>
<keyword evidence="19" id="KW-1185">Reference proteome</keyword>
<dbReference type="EMBL" id="MWQN01000001">
    <property type="protein sequence ID" value="OPC84590.1"/>
    <property type="molecule type" value="Genomic_DNA"/>
</dbReference>
<dbReference type="InterPro" id="IPR041552">
    <property type="entry name" value="UvrA_DNA-bd"/>
</dbReference>
<dbReference type="RefSeq" id="WP_078978887.1">
    <property type="nucleotide sequence ID" value="NZ_MWQN01000001.1"/>
</dbReference>
<evidence type="ECO:0000256" key="2">
    <source>
        <dbReference type="ARBA" id="ARBA00022490"/>
    </source>
</evidence>
<dbReference type="GO" id="GO:0006281">
    <property type="term" value="P:DNA repair"/>
    <property type="evidence" value="ECO:0007669"/>
    <property type="project" value="UniProtKB-KW"/>
</dbReference>
<sequence>MNHDDIVIIGAREHNLRNVSLRIPKNRIVVFTGVSGSGKSSIVFDTIAIESQRQLAETFPAFVRNRLPKHERPRADSIEHLSTAIVVDQRPIGGNSRSTVGTMTDIHPLLRVLFSRHGTPSAGPANSYSFNAPGGMCPTCEGLGRTVRLDLDALIDPSRSIREGAIRHPGFSVGGWQWQLYAHHGLYPTDVPVREFTDEQWRLFLHGTGAKVEIVNSNGRHHIDYEGLVDRFNRLYLKRDTSALAEKSRETLSRFVTDGPCPDCAGARLNAAARASLIEGRSLPDYAAMEIADLVPVLTGLTDPVARGVARPAAVALERIVAIGLGYLHLDRPTSTVSGGEGQRLKMVRHLGSSLTGMTYIFDEPSVGLHPRDVVRLNDLLTRLRDKGNTVLVVEHDPDVIAIADHVVDVGPGAGVHGGTVVFEGSFADLRTADSPTGRALRRPAALKPIVRTATGVLPIRGANLHNLRDVDADIPTGVLTVVTGVAGSGKSTLISDVLVAAHPEAVVVDQSGVGTTSRSTPITYVGVLDRLRRLFAKANDVDPGWFTFNSTGACPECEGRGVVRTDMAFMDPVTTRCEVCEGRRFRNEVLAYTLRGKSIVDVLALTADEAVHWFTEPELRARVTALVEVGLGYLTLGQPLSSLSGGEAQRLKLASELHKTGSVYILDEPTTGLHMADVDTLVGLLDRLVDAGNTVVVVEHNLDVVRRADHVLDLGPGGGKHGGTVVFEGTPAELVKAEHSATGEFLRAALASAERARVG</sequence>
<evidence type="ECO:0000256" key="16">
    <source>
        <dbReference type="ARBA" id="ARBA00042156"/>
    </source>
</evidence>
<dbReference type="InterPro" id="IPR017871">
    <property type="entry name" value="ABC_transporter-like_CS"/>
</dbReference>
<evidence type="ECO:0000256" key="8">
    <source>
        <dbReference type="ARBA" id="ARBA00022771"/>
    </source>
</evidence>
<feature type="domain" description="ABC transporter" evidence="17">
    <location>
        <begin position="445"/>
        <end position="742"/>
    </location>
</feature>
<evidence type="ECO:0000256" key="3">
    <source>
        <dbReference type="ARBA" id="ARBA00022723"/>
    </source>
</evidence>
<dbReference type="STRING" id="159449.B4N89_29975"/>
<dbReference type="GO" id="GO:0005524">
    <property type="term" value="F:ATP binding"/>
    <property type="evidence" value="ECO:0007669"/>
    <property type="project" value="UniProtKB-KW"/>
</dbReference>
<evidence type="ECO:0000256" key="6">
    <source>
        <dbReference type="ARBA" id="ARBA00022763"/>
    </source>
</evidence>
<comment type="subcellular location">
    <subcellularLocation>
        <location evidence="1">Cytoplasm</location>
    </subcellularLocation>
</comment>
<name>A0A1T3P6V2_9ACTN</name>
<dbReference type="GO" id="GO:0003677">
    <property type="term" value="F:DNA binding"/>
    <property type="evidence" value="ECO:0007669"/>
    <property type="project" value="UniProtKB-KW"/>
</dbReference>
<keyword evidence="2" id="KW-0963">Cytoplasm</keyword>
<keyword evidence="11" id="KW-0267">Excision nuclease</keyword>
<evidence type="ECO:0000256" key="10">
    <source>
        <dbReference type="ARBA" id="ARBA00022840"/>
    </source>
</evidence>
<keyword evidence="13" id="KW-0234">DNA repair</keyword>
<organism evidence="18 19">
    <name type="scientific">Embleya scabrispora</name>
    <dbReference type="NCBI Taxonomy" id="159449"/>
    <lineage>
        <taxon>Bacteria</taxon>
        <taxon>Bacillati</taxon>
        <taxon>Actinomycetota</taxon>
        <taxon>Actinomycetes</taxon>
        <taxon>Kitasatosporales</taxon>
        <taxon>Streptomycetaceae</taxon>
        <taxon>Embleya</taxon>
    </lineage>
</organism>
<evidence type="ECO:0000256" key="14">
    <source>
        <dbReference type="ARBA" id="ARBA00038000"/>
    </source>
</evidence>
<protein>
    <recommendedName>
        <fullName evidence="15">UvrABC system protein A</fullName>
    </recommendedName>
    <alternativeName>
        <fullName evidence="16">Excinuclease ABC subunit A</fullName>
    </alternativeName>
</protein>
<evidence type="ECO:0000256" key="5">
    <source>
        <dbReference type="ARBA" id="ARBA00022741"/>
    </source>
</evidence>
<evidence type="ECO:0000256" key="9">
    <source>
        <dbReference type="ARBA" id="ARBA00022833"/>
    </source>
</evidence>
<evidence type="ECO:0000313" key="18">
    <source>
        <dbReference type="EMBL" id="OPC84590.1"/>
    </source>
</evidence>
<keyword evidence="9" id="KW-0862">Zinc</keyword>
<dbReference type="SMART" id="SM00382">
    <property type="entry name" value="AAA"/>
    <property type="match status" value="2"/>
</dbReference>
<dbReference type="GO" id="GO:0008270">
    <property type="term" value="F:zinc ion binding"/>
    <property type="evidence" value="ECO:0007669"/>
    <property type="project" value="UniProtKB-KW"/>
</dbReference>
<keyword evidence="6" id="KW-0227">DNA damage</keyword>
<keyword evidence="7" id="KW-0228">DNA excision</keyword>
<keyword evidence="3" id="KW-0479">Metal-binding</keyword>
<comment type="caution">
    <text evidence="18">The sequence shown here is derived from an EMBL/GenBank/DDBJ whole genome shotgun (WGS) entry which is preliminary data.</text>
</comment>
<dbReference type="InterPro" id="IPR027417">
    <property type="entry name" value="P-loop_NTPase"/>
</dbReference>
<keyword evidence="10" id="KW-0067">ATP-binding</keyword>
<evidence type="ECO:0000256" key="13">
    <source>
        <dbReference type="ARBA" id="ARBA00023204"/>
    </source>
</evidence>
<dbReference type="GO" id="GO:0005737">
    <property type="term" value="C:cytoplasm"/>
    <property type="evidence" value="ECO:0007669"/>
    <property type="project" value="UniProtKB-SubCell"/>
</dbReference>
<keyword evidence="12" id="KW-0238">DNA-binding</keyword>
<evidence type="ECO:0000313" key="19">
    <source>
        <dbReference type="Proteomes" id="UP000190037"/>
    </source>
</evidence>
<evidence type="ECO:0000256" key="11">
    <source>
        <dbReference type="ARBA" id="ARBA00022881"/>
    </source>
</evidence>
<evidence type="ECO:0000259" key="17">
    <source>
        <dbReference type="PROSITE" id="PS50893"/>
    </source>
</evidence>